<name>A0A016WUW7_9BILA</name>
<keyword evidence="3" id="KW-0808">Transferase</keyword>
<evidence type="ECO:0000313" key="14">
    <source>
        <dbReference type="EMBL" id="EYC43401.1"/>
    </source>
</evidence>
<dbReference type="PANTHER" id="PTHR45768">
    <property type="entry name" value="E3 UBIQUITIN-PROTEIN LIGASE RNF13-LIKE"/>
    <property type="match status" value="1"/>
</dbReference>
<keyword evidence="10" id="KW-0472">Membrane</keyword>
<keyword evidence="6 11" id="KW-0863">Zinc-finger</keyword>
<feature type="region of interest" description="Disordered" evidence="12">
    <location>
        <begin position="112"/>
        <end position="177"/>
    </location>
</feature>
<reference evidence="15" key="1">
    <citation type="journal article" date="2015" name="Nat. Genet.">
        <title>The genome and transcriptome of the zoonotic hookworm Ancylostoma ceylanicum identify infection-specific gene families.</title>
        <authorList>
            <person name="Schwarz E.M."/>
            <person name="Hu Y."/>
            <person name="Antoshechkin I."/>
            <person name="Miller M.M."/>
            <person name="Sternberg P.W."/>
            <person name="Aroian R.V."/>
        </authorList>
    </citation>
    <scope>NUCLEOTIDE SEQUENCE</scope>
    <source>
        <strain evidence="15">HY135</strain>
    </source>
</reference>
<comment type="pathway">
    <text evidence="2">Protein modification; protein ubiquitination.</text>
</comment>
<feature type="compositionally biased region" description="Basic and acidic residues" evidence="12">
    <location>
        <begin position="476"/>
        <end position="489"/>
    </location>
</feature>
<dbReference type="STRING" id="53326.A0A016WUW7"/>
<sequence length="774" mass="86936">MHALLQNENFGLGGSYCFSGVDFNGIDASLFAGEQELIPIDGPRSACSDPLCRCRKCCPFDEKWDEALDGDLETVKTRFREEPSRTNSPSSRSDASPIAKSFFGFKSGFLNKKRQKPAEQRRSTKPPTAPPSSEETSRSELRGIRKGFLLREKGKEPPKEDITSSNLSERNVQPASKDGDILRSNITKSLVPDVTEEPRKYTTKVRKHAKLPNSLVAEPALEVERPPVHHPEPEVITPIKCSCCQSNIVPKKEVYYEVECVEDCKLFIHKHCLHSGMSSQNIKKKKELKVARCFTDGCSAVLHTIHEWNMDNSRELYIKCSEKQQSKEAVLSKKHKVKDKTCGTTEKIREKGSATDSHSPENEEISSNLEQQTAPMHSEPKTEASAEDDHVSDTSTRVTLAPDLNAVPLLRPKEEAVEKYTVASEPAKQHPKRNKQKKSRGVSISLDLPLFINTGRENGKQRGVKDQGSSPCSPSVHERNGSLPERRTFSEGNSWQGDTLVDGLEGDVFAMSIQETQEYFPSLTKEEHIVQPLVQIIEPSCRDLIANTTDLPQPISKLKETIETVVGRDIHSQKKLLAKVFESESLLRTFMRKLGIFTVSRMRGQIYYAKNSFARRLEQEALASTLADNITVSRQASHATRERYLNQQQVGSSFYNGVSCGESSHAFSQGDVCQQNKNRVPFSLARGQAWSPPGPSLKTRSVVLDERDCQICLERIARNRKVLQCPNMNCGEPYHLECIRKWLLCYAICPQCRSSWPDPISFPDMGRTNFIQNL</sequence>
<feature type="compositionally biased region" description="Basic and acidic residues" evidence="12">
    <location>
        <begin position="346"/>
        <end position="361"/>
    </location>
</feature>
<gene>
    <name evidence="14" type="primary">Acey_s0495.g2475</name>
    <name evidence="14" type="ORF">Y032_0495g2475</name>
</gene>
<dbReference type="Gene3D" id="3.30.40.10">
    <property type="entry name" value="Zinc/RING finger domain, C3HC4 (zinc finger)"/>
    <property type="match status" value="1"/>
</dbReference>
<keyword evidence="7" id="KW-0833">Ubl conjugation pathway</keyword>
<dbReference type="InterPro" id="IPR001841">
    <property type="entry name" value="Znf_RING"/>
</dbReference>
<keyword evidence="9" id="KW-1133">Transmembrane helix</keyword>
<dbReference type="InterPro" id="IPR013083">
    <property type="entry name" value="Znf_RING/FYVE/PHD"/>
</dbReference>
<evidence type="ECO:0000256" key="10">
    <source>
        <dbReference type="ARBA" id="ARBA00023136"/>
    </source>
</evidence>
<evidence type="ECO:0000256" key="7">
    <source>
        <dbReference type="ARBA" id="ARBA00022786"/>
    </source>
</evidence>
<feature type="region of interest" description="Disordered" evidence="12">
    <location>
        <begin position="75"/>
        <end position="98"/>
    </location>
</feature>
<dbReference type="AlphaFoldDB" id="A0A016WUW7"/>
<dbReference type="Pfam" id="PF13639">
    <property type="entry name" value="zf-RING_2"/>
    <property type="match status" value="1"/>
</dbReference>
<keyword evidence="15" id="KW-1185">Reference proteome</keyword>
<evidence type="ECO:0000256" key="8">
    <source>
        <dbReference type="ARBA" id="ARBA00022833"/>
    </source>
</evidence>
<evidence type="ECO:0000256" key="3">
    <source>
        <dbReference type="ARBA" id="ARBA00022679"/>
    </source>
</evidence>
<feature type="compositionally biased region" description="Basic residues" evidence="12">
    <location>
        <begin position="429"/>
        <end position="440"/>
    </location>
</feature>
<feature type="compositionally biased region" description="Polar residues" evidence="12">
    <location>
        <begin position="365"/>
        <end position="375"/>
    </location>
</feature>
<feature type="compositionally biased region" description="Polar residues" evidence="12">
    <location>
        <begin position="85"/>
        <end position="94"/>
    </location>
</feature>
<evidence type="ECO:0000256" key="4">
    <source>
        <dbReference type="ARBA" id="ARBA00022692"/>
    </source>
</evidence>
<evidence type="ECO:0000313" key="15">
    <source>
        <dbReference type="Proteomes" id="UP000024635"/>
    </source>
</evidence>
<keyword evidence="5" id="KW-0479">Metal-binding</keyword>
<evidence type="ECO:0000256" key="5">
    <source>
        <dbReference type="ARBA" id="ARBA00022723"/>
    </source>
</evidence>
<evidence type="ECO:0000256" key="11">
    <source>
        <dbReference type="PROSITE-ProRule" id="PRU00175"/>
    </source>
</evidence>
<comment type="subcellular location">
    <subcellularLocation>
        <location evidence="1">Membrane</location>
        <topology evidence="1">Single-pass membrane protein</topology>
    </subcellularLocation>
</comment>
<dbReference type="OrthoDB" id="5897131at2759"/>
<keyword evidence="8" id="KW-0862">Zinc</keyword>
<evidence type="ECO:0000256" key="1">
    <source>
        <dbReference type="ARBA" id="ARBA00004167"/>
    </source>
</evidence>
<evidence type="ECO:0000256" key="2">
    <source>
        <dbReference type="ARBA" id="ARBA00004906"/>
    </source>
</evidence>
<evidence type="ECO:0000256" key="12">
    <source>
        <dbReference type="SAM" id="MobiDB-lite"/>
    </source>
</evidence>
<dbReference type="EMBL" id="JARK01000095">
    <property type="protein sequence ID" value="EYC43401.1"/>
    <property type="molecule type" value="Genomic_DNA"/>
</dbReference>
<proteinExistence type="predicted"/>
<dbReference type="GO" id="GO:0008270">
    <property type="term" value="F:zinc ion binding"/>
    <property type="evidence" value="ECO:0007669"/>
    <property type="project" value="UniProtKB-KW"/>
</dbReference>
<evidence type="ECO:0000259" key="13">
    <source>
        <dbReference type="PROSITE" id="PS50089"/>
    </source>
</evidence>
<dbReference type="GO" id="GO:0016020">
    <property type="term" value="C:membrane"/>
    <property type="evidence" value="ECO:0007669"/>
    <property type="project" value="UniProtKB-SubCell"/>
</dbReference>
<feature type="compositionally biased region" description="Basic and acidic residues" evidence="12">
    <location>
        <begin position="135"/>
        <end position="162"/>
    </location>
</feature>
<dbReference type="PROSITE" id="PS50089">
    <property type="entry name" value="ZF_RING_2"/>
    <property type="match status" value="1"/>
</dbReference>
<feature type="compositionally biased region" description="Polar residues" evidence="12">
    <location>
        <begin position="163"/>
        <end position="174"/>
    </location>
</feature>
<protein>
    <recommendedName>
        <fullName evidence="13">RING-type domain-containing protein</fullName>
    </recommendedName>
</protein>
<feature type="region of interest" description="Disordered" evidence="12">
    <location>
        <begin position="454"/>
        <end position="494"/>
    </location>
</feature>
<evidence type="ECO:0000256" key="6">
    <source>
        <dbReference type="ARBA" id="ARBA00022771"/>
    </source>
</evidence>
<dbReference type="PANTHER" id="PTHR45768:SF18">
    <property type="entry name" value="RING-H2 FINGER PROTEIN ATL47-RELATED"/>
    <property type="match status" value="1"/>
</dbReference>
<dbReference type="GO" id="GO:0016740">
    <property type="term" value="F:transferase activity"/>
    <property type="evidence" value="ECO:0007669"/>
    <property type="project" value="UniProtKB-KW"/>
</dbReference>
<feature type="region of interest" description="Disordered" evidence="12">
    <location>
        <begin position="341"/>
        <end position="440"/>
    </location>
</feature>
<feature type="compositionally biased region" description="Basic and acidic residues" evidence="12">
    <location>
        <begin position="75"/>
        <end position="84"/>
    </location>
</feature>
<dbReference type="SUPFAM" id="SSF57850">
    <property type="entry name" value="RING/U-box"/>
    <property type="match status" value="1"/>
</dbReference>
<feature type="compositionally biased region" description="Basic and acidic residues" evidence="12">
    <location>
        <begin position="378"/>
        <end position="392"/>
    </location>
</feature>
<organism evidence="14 15">
    <name type="scientific">Ancylostoma ceylanicum</name>
    <dbReference type="NCBI Taxonomy" id="53326"/>
    <lineage>
        <taxon>Eukaryota</taxon>
        <taxon>Metazoa</taxon>
        <taxon>Ecdysozoa</taxon>
        <taxon>Nematoda</taxon>
        <taxon>Chromadorea</taxon>
        <taxon>Rhabditida</taxon>
        <taxon>Rhabditina</taxon>
        <taxon>Rhabditomorpha</taxon>
        <taxon>Strongyloidea</taxon>
        <taxon>Ancylostomatidae</taxon>
        <taxon>Ancylostomatinae</taxon>
        <taxon>Ancylostoma</taxon>
    </lineage>
</organism>
<dbReference type="Proteomes" id="UP000024635">
    <property type="component" value="Unassembled WGS sequence"/>
</dbReference>
<accession>A0A016WUW7</accession>
<feature type="domain" description="RING-type" evidence="13">
    <location>
        <begin position="709"/>
        <end position="753"/>
    </location>
</feature>
<comment type="caution">
    <text evidence="14">The sequence shown here is derived from an EMBL/GenBank/DDBJ whole genome shotgun (WGS) entry which is preliminary data.</text>
</comment>
<evidence type="ECO:0000256" key="9">
    <source>
        <dbReference type="ARBA" id="ARBA00022989"/>
    </source>
</evidence>
<keyword evidence="4" id="KW-0812">Transmembrane</keyword>